<gene>
    <name evidence="1" type="ORF">BUZ14_11800</name>
</gene>
<evidence type="ECO:0000313" key="2">
    <source>
        <dbReference type="Proteomes" id="UP000265541"/>
    </source>
</evidence>
<dbReference type="NCBIfam" id="TIGR04223">
    <property type="entry name" value="quorum_AgrD"/>
    <property type="match status" value="1"/>
</dbReference>
<organism evidence="1 2">
    <name type="scientific">Staphylococcus gallinarum</name>
    <dbReference type="NCBI Taxonomy" id="1293"/>
    <lineage>
        <taxon>Bacteria</taxon>
        <taxon>Bacillati</taxon>
        <taxon>Bacillota</taxon>
        <taxon>Bacilli</taxon>
        <taxon>Bacillales</taxon>
        <taxon>Staphylococcaceae</taxon>
        <taxon>Staphylococcus</taxon>
    </lineage>
</organism>
<proteinExistence type="predicted"/>
<dbReference type="InterPro" id="IPR009229">
    <property type="entry name" value="AgrD"/>
</dbReference>
<dbReference type="Proteomes" id="UP000265541">
    <property type="component" value="Unassembled WGS sequence"/>
</dbReference>
<dbReference type="RefSeq" id="WP_119486062.1">
    <property type="nucleotide sequence ID" value="NZ_QYJN01000006.1"/>
</dbReference>
<dbReference type="EMBL" id="QYJN01000006">
    <property type="protein sequence ID" value="RIP33208.1"/>
    <property type="molecule type" value="Genomic_DNA"/>
</dbReference>
<evidence type="ECO:0000313" key="1">
    <source>
        <dbReference type="EMBL" id="RIP33208.1"/>
    </source>
</evidence>
<dbReference type="OrthoDB" id="2410452at2"/>
<dbReference type="AlphaFoldDB" id="A0A3A0VKE5"/>
<name>A0A3A0VKE5_STAGA</name>
<dbReference type="Pfam" id="PF05931">
    <property type="entry name" value="AgrD"/>
    <property type="match status" value="1"/>
</dbReference>
<accession>A0A3A0VKE5</accession>
<comment type="caution">
    <text evidence="1">The sequence shown here is derived from an EMBL/GenBank/DDBJ whole genome shotgun (WGS) entry which is preliminary data.</text>
</comment>
<reference evidence="1 2" key="1">
    <citation type="journal article" date="2016" name="Front. Microbiol.">
        <title>Comprehensive Phylogenetic Analysis of Bovine Non-aureus Staphylococci Species Based on Whole-Genome Sequencing.</title>
        <authorList>
            <person name="Naushad S."/>
            <person name="Barkema H.W."/>
            <person name="Luby C."/>
            <person name="Condas L.A."/>
            <person name="Nobrega D.B."/>
            <person name="Carson D.A."/>
            <person name="De Buck J."/>
        </authorList>
    </citation>
    <scope>NUCLEOTIDE SEQUENCE [LARGE SCALE GENOMIC DNA]</scope>
    <source>
        <strain evidence="1 2">SNUC 4781</strain>
    </source>
</reference>
<sequence length="45" mass="4734">MNILDSLVSLTTKLFSALGAAAQASPCGGFFDEPEIPAELTELHK</sequence>
<protein>
    <submittedName>
        <fullName evidence="1">Cyclic lactone autoinducer peptide</fullName>
    </submittedName>
</protein>
<dbReference type="SMART" id="SM00794">
    <property type="entry name" value="AgrD"/>
    <property type="match status" value="1"/>
</dbReference>